<dbReference type="RefSeq" id="XP_009029765.1">
    <property type="nucleotide sequence ID" value="XM_009031517.1"/>
</dbReference>
<feature type="compositionally biased region" description="Polar residues" evidence="2">
    <location>
        <begin position="70"/>
        <end position="97"/>
    </location>
</feature>
<name>T1FW00_HELRO</name>
<dbReference type="PANTHER" id="PTHR13466">
    <property type="entry name" value="TEX2 PROTEIN-RELATED"/>
    <property type="match status" value="1"/>
</dbReference>
<evidence type="ECO:0000256" key="2">
    <source>
        <dbReference type="SAM" id="MobiDB-lite"/>
    </source>
</evidence>
<feature type="region of interest" description="Disordered" evidence="2">
    <location>
        <begin position="478"/>
        <end position="506"/>
    </location>
</feature>
<feature type="compositionally biased region" description="Acidic residues" evidence="2">
    <location>
        <begin position="369"/>
        <end position="379"/>
    </location>
</feature>
<evidence type="ECO:0000313" key="4">
    <source>
        <dbReference type="EMBL" id="ESN92110.1"/>
    </source>
</evidence>
<evidence type="ECO:0000313" key="5">
    <source>
        <dbReference type="EnsemblMetazoa" id="HelroP194380"/>
    </source>
</evidence>
<feature type="region of interest" description="Disordered" evidence="2">
    <location>
        <begin position="313"/>
        <end position="459"/>
    </location>
</feature>
<reference evidence="4 6" key="2">
    <citation type="journal article" date="2013" name="Nature">
        <title>Insights into bilaterian evolution from three spiralian genomes.</title>
        <authorList>
            <person name="Simakov O."/>
            <person name="Marletaz F."/>
            <person name="Cho S.J."/>
            <person name="Edsinger-Gonzales E."/>
            <person name="Havlak P."/>
            <person name="Hellsten U."/>
            <person name="Kuo D.H."/>
            <person name="Larsson T."/>
            <person name="Lv J."/>
            <person name="Arendt D."/>
            <person name="Savage R."/>
            <person name="Osoegawa K."/>
            <person name="de Jong P."/>
            <person name="Grimwood J."/>
            <person name="Chapman J.A."/>
            <person name="Shapiro H."/>
            <person name="Aerts A."/>
            <person name="Otillar R.P."/>
            <person name="Terry A.Y."/>
            <person name="Boore J.L."/>
            <person name="Grigoriev I.V."/>
            <person name="Lindberg D.R."/>
            <person name="Seaver E.C."/>
            <person name="Weisblat D.A."/>
            <person name="Putnam N.H."/>
            <person name="Rokhsar D.S."/>
        </authorList>
    </citation>
    <scope>NUCLEOTIDE SEQUENCE</scope>
</reference>
<dbReference type="AlphaFoldDB" id="T1FW00"/>
<dbReference type="GO" id="GO:0005789">
    <property type="term" value="C:endoplasmic reticulum membrane"/>
    <property type="evidence" value="ECO:0007669"/>
    <property type="project" value="UniProtKB-SubCell"/>
</dbReference>
<feature type="compositionally biased region" description="Low complexity" evidence="2">
    <location>
        <begin position="190"/>
        <end position="207"/>
    </location>
</feature>
<dbReference type="HOGENOM" id="CLU_279612_0_0_1"/>
<evidence type="ECO:0000256" key="1">
    <source>
        <dbReference type="ARBA" id="ARBA00004586"/>
    </source>
</evidence>
<feature type="compositionally biased region" description="Polar residues" evidence="2">
    <location>
        <begin position="426"/>
        <end position="436"/>
    </location>
</feature>
<comment type="subcellular location">
    <subcellularLocation>
        <location evidence="1">Endoplasmic reticulum membrane</location>
    </subcellularLocation>
</comment>
<feature type="compositionally biased region" description="Basic and acidic residues" evidence="2">
    <location>
        <begin position="483"/>
        <end position="492"/>
    </location>
</feature>
<feature type="compositionally biased region" description="Polar residues" evidence="2">
    <location>
        <begin position="709"/>
        <end position="720"/>
    </location>
</feature>
<feature type="transmembrane region" description="Helical" evidence="3">
    <location>
        <begin position="755"/>
        <end position="772"/>
    </location>
</feature>
<keyword evidence="3" id="KW-1133">Transmembrane helix</keyword>
<feature type="transmembrane region" description="Helical" evidence="3">
    <location>
        <begin position="778"/>
        <end position="801"/>
    </location>
</feature>
<dbReference type="STRING" id="6412.T1FW00"/>
<dbReference type="Proteomes" id="UP000015101">
    <property type="component" value="Unassembled WGS sequence"/>
</dbReference>
<dbReference type="CTD" id="20212996"/>
<dbReference type="PANTHER" id="PTHR13466:SF0">
    <property type="entry name" value="SMP-LTD DOMAIN-CONTAINING PROTEIN"/>
    <property type="match status" value="1"/>
</dbReference>
<evidence type="ECO:0000313" key="6">
    <source>
        <dbReference type="Proteomes" id="UP000015101"/>
    </source>
</evidence>
<feature type="compositionally biased region" description="Basic and acidic residues" evidence="2">
    <location>
        <begin position="217"/>
        <end position="226"/>
    </location>
</feature>
<keyword evidence="6" id="KW-1185">Reference proteome</keyword>
<feature type="compositionally biased region" description="Low complexity" evidence="2">
    <location>
        <begin position="24"/>
        <end position="36"/>
    </location>
</feature>
<dbReference type="EMBL" id="KB097667">
    <property type="protein sequence ID" value="ESN92110.1"/>
    <property type="molecule type" value="Genomic_DNA"/>
</dbReference>
<feature type="region of interest" description="Disordered" evidence="2">
    <location>
        <begin position="705"/>
        <end position="732"/>
    </location>
</feature>
<feature type="compositionally biased region" description="Basic and acidic residues" evidence="2">
    <location>
        <begin position="100"/>
        <end position="111"/>
    </location>
</feature>
<feature type="compositionally biased region" description="Low complexity" evidence="2">
    <location>
        <begin position="595"/>
        <end position="606"/>
    </location>
</feature>
<feature type="compositionally biased region" description="Polar residues" evidence="2">
    <location>
        <begin position="236"/>
        <end position="249"/>
    </location>
</feature>
<dbReference type="KEGG" id="hro:HELRODRAFT_194380"/>
<feature type="compositionally biased region" description="Low complexity" evidence="2">
    <location>
        <begin position="387"/>
        <end position="412"/>
    </location>
</feature>
<feature type="region of interest" description="Disordered" evidence="2">
    <location>
        <begin position="544"/>
        <end position="568"/>
    </location>
</feature>
<dbReference type="GO" id="GO:0008289">
    <property type="term" value="F:lipid binding"/>
    <property type="evidence" value="ECO:0000318"/>
    <property type="project" value="GO_Central"/>
</dbReference>
<dbReference type="eggNOG" id="KOG2238">
    <property type="taxonomic scope" value="Eukaryota"/>
</dbReference>
<sequence>MATSSKTTTSTTNTSCSNPIIIGTTTPSSSSSSTVSLSSLVSTSYASLKKNDDLDDIDYYYLTDTIKTATNSNASSAPKDNKYSKLSGTSRYLTQPTDPLRMKSENEGKIEDDNDVASEASRLPQSMSYTSNLKSMTNIDSGSKFGSAKHFESSNRDVPSYGSTTFNSVTRRSVSKPPPTALESAKNQQSSLLAAARSAPPSELASPVISRVPRKSSAKDHEKDAKQAPLDADVSKTATNVPNVSSGSSAKEDMFSIFSGLKDRLARVSAESREILDRRVFKSGSMDGQKLVASVLVDSASEGEKLNECNECEVGPGGVDGQLVVKDADDGCPENGERDDGEGKVKTSKMSKKNSREGENNEGSSRNDDDGDDNDDDVGTDGKSKEATTTSTATTSSSANKSSLSTTTSMKMKQAKETEMKVFKSSAASLTQSLGNDDQRLKSHTQKIRESSSNNNSFDISRLMKLVQDSDYPSKKCTFSRKWSGDDSSHNIEDDDDEVGAASSASDLITPEAAVEAFNLTHLHNSTTAPDLKSKRFTSQLFKKSDTQKKNISKSLAESDSAGGISKYDSLVNSDVTFSGQRMMNPFAGDRKESSSSSSSKPSSSISLTFSSLLSRQKSLPKLTYGGSAGSAVDPAANQQMVDLQDESLKANLNKRSDSKNNLHNLDSDLEYFNLHDNKLDGADEDDPNRPLDVRDANDCNSYLDEDLANTSNNNKTTPADESERSSPAAKSSKKVRQVTFTSSVLKFQKFRSNLLTKILFYVLLVMTLLIVPLSPYIFGFLVGVLGTIVFGWIFTVLDAVNSLFFHEEDRYREALNICEDREIYYRFGDQWTPDIKLSKNSDDCFKGWLNELPTSASAVASTAASSAILAAAPPPQQIQQQFASSRRNSVISIDDTDVILPVAYSPETYHISSTVSVFATLEGSNLRLQTPKQGIPKRALWSDDAYANVTFVRQRHFNLLNSKVILLPINIVSKRMWSKKYPIAIELASQQQQQSQGSAAASNVTANSVAAATNSAATSSFVAAGKKTNFTAASQLIRRNRKPDKKSTTAATTLTATTATATTATANTSIANTNADTEMIVMASSSQKPAIGQSAALSQSVVLPSNQSKENMKKVIYLFARTSRDK</sequence>
<keyword evidence="3" id="KW-0812">Transmembrane</keyword>
<organism evidence="5 6">
    <name type="scientific">Helobdella robusta</name>
    <name type="common">Californian leech</name>
    <dbReference type="NCBI Taxonomy" id="6412"/>
    <lineage>
        <taxon>Eukaryota</taxon>
        <taxon>Metazoa</taxon>
        <taxon>Spiralia</taxon>
        <taxon>Lophotrochozoa</taxon>
        <taxon>Annelida</taxon>
        <taxon>Clitellata</taxon>
        <taxon>Hirudinea</taxon>
        <taxon>Rhynchobdellida</taxon>
        <taxon>Glossiphoniidae</taxon>
        <taxon>Helobdella</taxon>
    </lineage>
</organism>
<feature type="compositionally biased region" description="Low complexity" evidence="2">
    <location>
        <begin position="1"/>
        <end position="17"/>
    </location>
</feature>
<dbReference type="EMBL" id="AMQM01007785">
    <property type="status" value="NOT_ANNOTATED_CDS"/>
    <property type="molecule type" value="Genomic_DNA"/>
</dbReference>
<protein>
    <submittedName>
        <fullName evidence="4 5">Uncharacterized protein</fullName>
    </submittedName>
</protein>
<dbReference type="EnsemblMetazoa" id="HelroT194380">
    <property type="protein sequence ID" value="HelroP194380"/>
    <property type="gene ID" value="HelroG194380"/>
</dbReference>
<feature type="compositionally biased region" description="Polar residues" evidence="2">
    <location>
        <begin position="161"/>
        <end position="172"/>
    </location>
</feature>
<proteinExistence type="predicted"/>
<reference evidence="6" key="1">
    <citation type="submission" date="2012-12" db="EMBL/GenBank/DDBJ databases">
        <authorList>
            <person name="Hellsten U."/>
            <person name="Grimwood J."/>
            <person name="Chapman J.A."/>
            <person name="Shapiro H."/>
            <person name="Aerts A."/>
            <person name="Otillar R.P."/>
            <person name="Terry A.Y."/>
            <person name="Boore J.L."/>
            <person name="Simakov O."/>
            <person name="Marletaz F."/>
            <person name="Cho S.-J."/>
            <person name="Edsinger-Gonzales E."/>
            <person name="Havlak P."/>
            <person name="Kuo D.-H."/>
            <person name="Larsson T."/>
            <person name="Lv J."/>
            <person name="Arendt D."/>
            <person name="Savage R."/>
            <person name="Osoegawa K."/>
            <person name="de Jong P."/>
            <person name="Lindberg D.R."/>
            <person name="Seaver E.C."/>
            <person name="Weisblat D.A."/>
            <person name="Putnam N.H."/>
            <person name="Grigoriev I.V."/>
            <person name="Rokhsar D.S."/>
        </authorList>
    </citation>
    <scope>NUCLEOTIDE SEQUENCE</scope>
</reference>
<dbReference type="GO" id="GO:0005783">
    <property type="term" value="C:endoplasmic reticulum"/>
    <property type="evidence" value="ECO:0000318"/>
    <property type="project" value="GO_Central"/>
</dbReference>
<feature type="region of interest" description="Disordered" evidence="2">
    <location>
        <begin position="1"/>
        <end position="36"/>
    </location>
</feature>
<feature type="compositionally biased region" description="Polar residues" evidence="2">
    <location>
        <begin position="123"/>
        <end position="141"/>
    </location>
</feature>
<dbReference type="OrthoDB" id="26740at2759"/>
<dbReference type="InParanoid" id="T1FW00"/>
<keyword evidence="3" id="KW-0472">Membrane</keyword>
<accession>T1FW00</accession>
<evidence type="ECO:0000256" key="3">
    <source>
        <dbReference type="SAM" id="Phobius"/>
    </source>
</evidence>
<dbReference type="GeneID" id="20212996"/>
<feature type="compositionally biased region" description="Basic and acidic residues" evidence="2">
    <location>
        <begin position="335"/>
        <end position="345"/>
    </location>
</feature>
<feature type="region of interest" description="Disordered" evidence="2">
    <location>
        <begin position="581"/>
        <end position="606"/>
    </location>
</feature>
<gene>
    <name evidence="5" type="primary">20212996</name>
    <name evidence="4" type="ORF">HELRODRAFT_194380</name>
</gene>
<feature type="region of interest" description="Disordered" evidence="2">
    <location>
        <begin position="70"/>
        <end position="249"/>
    </location>
</feature>
<reference evidence="5" key="3">
    <citation type="submission" date="2015-06" db="UniProtKB">
        <authorList>
            <consortium name="EnsemblMetazoa"/>
        </authorList>
    </citation>
    <scope>IDENTIFICATION</scope>
</reference>